<dbReference type="InterPro" id="IPR023397">
    <property type="entry name" value="SAM-dep_MeTrfase_MraW_recog"/>
</dbReference>
<evidence type="ECO:0000256" key="2">
    <source>
        <dbReference type="ARBA" id="ARBA00022552"/>
    </source>
</evidence>
<evidence type="ECO:0000256" key="6">
    <source>
        <dbReference type="HAMAP-Rule" id="MF_01007"/>
    </source>
</evidence>
<keyword evidence="6" id="KW-0963">Cytoplasm</keyword>
<evidence type="ECO:0000256" key="4">
    <source>
        <dbReference type="ARBA" id="ARBA00022679"/>
    </source>
</evidence>
<keyword evidence="5 6" id="KW-0949">S-adenosyl-L-methionine</keyword>
<evidence type="ECO:0000256" key="1">
    <source>
        <dbReference type="ARBA" id="ARBA00010396"/>
    </source>
</evidence>
<evidence type="ECO:0000256" key="3">
    <source>
        <dbReference type="ARBA" id="ARBA00022603"/>
    </source>
</evidence>
<gene>
    <name evidence="6" type="primary">rsmH</name>
    <name evidence="7" type="ORF">A3A48_03425</name>
</gene>
<dbReference type="InterPro" id="IPR029063">
    <property type="entry name" value="SAM-dependent_MTases_sf"/>
</dbReference>
<dbReference type="SUPFAM" id="SSF53335">
    <property type="entry name" value="S-adenosyl-L-methionine-dependent methyltransferases"/>
    <property type="match status" value="1"/>
</dbReference>
<protein>
    <recommendedName>
        <fullName evidence="6">Ribosomal RNA small subunit methyltransferase H</fullName>
        <ecNumber evidence="6">2.1.1.199</ecNumber>
    </recommendedName>
    <alternativeName>
        <fullName evidence="6">16S rRNA m(4)C1402 methyltransferase</fullName>
    </alternativeName>
    <alternativeName>
        <fullName evidence="6">rRNA (cytosine-N(4)-)-methyltransferase RsmH</fullName>
    </alternativeName>
</protein>
<dbReference type="Pfam" id="PF01795">
    <property type="entry name" value="Methyltransf_5"/>
    <property type="match status" value="1"/>
</dbReference>
<accession>A0A1F5GST5</accession>
<keyword evidence="4 6" id="KW-0808">Transferase</keyword>
<evidence type="ECO:0000256" key="5">
    <source>
        <dbReference type="ARBA" id="ARBA00022691"/>
    </source>
</evidence>
<sequence>MIYHKPVLLKEVIGYLKPKENKEYIDVTAGGGGHTLELLKKKARVLAIDRDPEAIEYIKKNQYKFLSSGNLVLVKQNFANLAEIAKNWNFKKNNGILFDLGVSSWQLENETRGFSFDKSGPLDMRMDPELGICAKDIINNFNERRLYEVFKTYGQEKFSRTIARAICRARQVKTIETTAELSLIVKEVYQKRNIRSKLHPATKTFLALRIVVNSELLNLEKCLPQTVDLLKKGGRLVIVSFQSLEDVIVKRFFKQEKKMKVLTKKPIVPDILEILKNPRARSAKLRVAERI</sequence>
<comment type="function">
    <text evidence="6">Specifically methylates the N4 position of cytidine in position 1402 (C1402) of 16S rRNA.</text>
</comment>
<dbReference type="GO" id="GO:0071424">
    <property type="term" value="F:rRNA (cytosine-N4-)-methyltransferase activity"/>
    <property type="evidence" value="ECO:0007669"/>
    <property type="project" value="UniProtKB-UniRule"/>
</dbReference>
<feature type="binding site" evidence="6">
    <location>
        <position position="49"/>
    </location>
    <ligand>
        <name>S-adenosyl-L-methionine</name>
        <dbReference type="ChEBI" id="CHEBI:59789"/>
    </ligand>
</feature>
<dbReference type="PANTHER" id="PTHR11265">
    <property type="entry name" value="S-ADENOSYL-METHYLTRANSFERASE MRAW"/>
    <property type="match status" value="1"/>
</dbReference>
<proteinExistence type="inferred from homology"/>
<evidence type="ECO:0000313" key="7">
    <source>
        <dbReference type="EMBL" id="OGD94940.1"/>
    </source>
</evidence>
<dbReference type="GO" id="GO:0070475">
    <property type="term" value="P:rRNA base methylation"/>
    <property type="evidence" value="ECO:0007669"/>
    <property type="project" value="UniProtKB-UniRule"/>
</dbReference>
<dbReference type="STRING" id="1797724.A3A48_03425"/>
<dbReference type="GO" id="GO:0005737">
    <property type="term" value="C:cytoplasm"/>
    <property type="evidence" value="ECO:0007669"/>
    <property type="project" value="UniProtKB-SubCell"/>
</dbReference>
<dbReference type="InterPro" id="IPR002903">
    <property type="entry name" value="RsmH"/>
</dbReference>
<comment type="caution">
    <text evidence="7">The sequence shown here is derived from an EMBL/GenBank/DDBJ whole genome shotgun (WGS) entry which is preliminary data.</text>
</comment>
<feature type="binding site" evidence="6">
    <location>
        <position position="99"/>
    </location>
    <ligand>
        <name>S-adenosyl-L-methionine</name>
        <dbReference type="ChEBI" id="CHEBI:59789"/>
    </ligand>
</feature>
<dbReference type="PIRSF" id="PIRSF004486">
    <property type="entry name" value="MraW"/>
    <property type="match status" value="1"/>
</dbReference>
<dbReference type="Gene3D" id="3.40.50.150">
    <property type="entry name" value="Vaccinia Virus protein VP39"/>
    <property type="match status" value="1"/>
</dbReference>
<comment type="subcellular location">
    <subcellularLocation>
        <location evidence="6">Cytoplasm</location>
    </subcellularLocation>
</comment>
<dbReference type="AlphaFoldDB" id="A0A1F5GST5"/>
<feature type="binding site" evidence="6">
    <location>
        <begin position="32"/>
        <end position="34"/>
    </location>
    <ligand>
        <name>S-adenosyl-L-methionine</name>
        <dbReference type="ChEBI" id="CHEBI:59789"/>
    </ligand>
</feature>
<comment type="catalytic activity">
    <reaction evidence="6">
        <text>cytidine(1402) in 16S rRNA + S-adenosyl-L-methionine = N(4)-methylcytidine(1402) in 16S rRNA + S-adenosyl-L-homocysteine + H(+)</text>
        <dbReference type="Rhea" id="RHEA:42928"/>
        <dbReference type="Rhea" id="RHEA-COMP:10286"/>
        <dbReference type="Rhea" id="RHEA-COMP:10287"/>
        <dbReference type="ChEBI" id="CHEBI:15378"/>
        <dbReference type="ChEBI" id="CHEBI:57856"/>
        <dbReference type="ChEBI" id="CHEBI:59789"/>
        <dbReference type="ChEBI" id="CHEBI:74506"/>
        <dbReference type="ChEBI" id="CHEBI:82748"/>
        <dbReference type="EC" id="2.1.1.199"/>
    </reaction>
</comment>
<keyword evidence="3 6" id="KW-0489">Methyltransferase</keyword>
<name>A0A1F5GST5_9BACT</name>
<keyword evidence="2 6" id="KW-0698">rRNA processing</keyword>
<feature type="binding site" evidence="6">
    <location>
        <position position="78"/>
    </location>
    <ligand>
        <name>S-adenosyl-L-methionine</name>
        <dbReference type="ChEBI" id="CHEBI:59789"/>
    </ligand>
</feature>
<feature type="binding site" evidence="6">
    <location>
        <position position="106"/>
    </location>
    <ligand>
        <name>S-adenosyl-L-methionine</name>
        <dbReference type="ChEBI" id="CHEBI:59789"/>
    </ligand>
</feature>
<reference evidence="7 8" key="1">
    <citation type="journal article" date="2016" name="Nat. Commun.">
        <title>Thousands of microbial genomes shed light on interconnected biogeochemical processes in an aquifer system.</title>
        <authorList>
            <person name="Anantharaman K."/>
            <person name="Brown C.T."/>
            <person name="Hug L.A."/>
            <person name="Sharon I."/>
            <person name="Castelle C.J."/>
            <person name="Probst A.J."/>
            <person name="Thomas B.C."/>
            <person name="Singh A."/>
            <person name="Wilkins M.J."/>
            <person name="Karaoz U."/>
            <person name="Brodie E.L."/>
            <person name="Williams K.H."/>
            <person name="Hubbard S.S."/>
            <person name="Banfield J.F."/>
        </authorList>
    </citation>
    <scope>NUCLEOTIDE SEQUENCE [LARGE SCALE GENOMIC DNA]</scope>
</reference>
<dbReference type="SUPFAM" id="SSF81799">
    <property type="entry name" value="Putative methyltransferase TM0872, insert domain"/>
    <property type="match status" value="1"/>
</dbReference>
<dbReference type="Gene3D" id="1.10.150.170">
    <property type="entry name" value="Putative methyltransferase TM0872, insert domain"/>
    <property type="match status" value="1"/>
</dbReference>
<dbReference type="EC" id="2.1.1.199" evidence="6"/>
<evidence type="ECO:0000313" key="8">
    <source>
        <dbReference type="Proteomes" id="UP000178336"/>
    </source>
</evidence>
<dbReference type="CDD" id="cd02440">
    <property type="entry name" value="AdoMet_MTases"/>
    <property type="match status" value="1"/>
</dbReference>
<comment type="similarity">
    <text evidence="1 6">Belongs to the methyltransferase superfamily. RsmH family.</text>
</comment>
<dbReference type="EMBL" id="MFBN01000034">
    <property type="protein sequence ID" value="OGD94940.1"/>
    <property type="molecule type" value="Genomic_DNA"/>
</dbReference>
<organism evidence="7 8">
    <name type="scientific">Candidatus Curtissbacteria bacterium RIFCSPLOWO2_01_FULL_37_9</name>
    <dbReference type="NCBI Taxonomy" id="1797724"/>
    <lineage>
        <taxon>Bacteria</taxon>
        <taxon>Candidatus Curtissiibacteriota</taxon>
    </lineage>
</organism>
<dbReference type="Proteomes" id="UP000178336">
    <property type="component" value="Unassembled WGS sequence"/>
</dbReference>
<dbReference type="HAMAP" id="MF_01007">
    <property type="entry name" value="16SrRNA_methyltr_H"/>
    <property type="match status" value="1"/>
</dbReference>
<dbReference type="NCBIfam" id="TIGR00006">
    <property type="entry name" value="16S rRNA (cytosine(1402)-N(4))-methyltransferase RsmH"/>
    <property type="match status" value="1"/>
</dbReference>
<dbReference type="PANTHER" id="PTHR11265:SF0">
    <property type="entry name" value="12S RRNA N4-METHYLCYTIDINE METHYLTRANSFERASE"/>
    <property type="match status" value="1"/>
</dbReference>